<evidence type="ECO:0000313" key="3">
    <source>
        <dbReference type="Proteomes" id="UP000054321"/>
    </source>
</evidence>
<dbReference type="CDD" id="cd04301">
    <property type="entry name" value="NAT_SF"/>
    <property type="match status" value="1"/>
</dbReference>
<proteinExistence type="predicted"/>
<accession>A0A0C3CEJ6</accession>
<dbReference type="Proteomes" id="UP000054321">
    <property type="component" value="Unassembled WGS sequence"/>
</dbReference>
<dbReference type="EMBL" id="KN832882">
    <property type="protein sequence ID" value="KIM97363.1"/>
    <property type="molecule type" value="Genomic_DNA"/>
</dbReference>
<protein>
    <recommendedName>
        <fullName evidence="1">N-acetyltransferase domain-containing protein</fullName>
    </recommendedName>
</protein>
<dbReference type="InterPro" id="IPR000182">
    <property type="entry name" value="GNAT_dom"/>
</dbReference>
<feature type="domain" description="N-acetyltransferase" evidence="1">
    <location>
        <begin position="135"/>
        <end position="276"/>
    </location>
</feature>
<sequence>MLCATSDTARLLEEADIIHLTRQVEVCSQFFSGQEIRAQPVGHGIAGVTVTAFGRKLNHVVGFGMGGPVSEDDLAAVERLFAEKRLPIEIDLCPHTDATALEVLALRGYTVNGWINSYVRILTESDLQEVDIPGIQIYRVTPERSDEFPSISVAGYRDGGRLELLLETLARCAVLRPDTHLYFASIDGKIAGSAGLALIETSGGRVAHLYIDSTLPEYRGRGIQAALLKARLSDARKAGYDVASVAARPTSVSSRNIERAGFSLAYTKATFVRSLT</sequence>
<reference evidence="3" key="2">
    <citation type="submission" date="2015-01" db="EMBL/GenBank/DDBJ databases">
        <title>Evolutionary Origins and Diversification of the Mycorrhizal Mutualists.</title>
        <authorList>
            <consortium name="DOE Joint Genome Institute"/>
            <consortium name="Mycorrhizal Genomics Consortium"/>
            <person name="Kohler A."/>
            <person name="Kuo A."/>
            <person name="Nagy L.G."/>
            <person name="Floudas D."/>
            <person name="Copeland A."/>
            <person name="Barry K.W."/>
            <person name="Cichocki N."/>
            <person name="Veneault-Fourrey C."/>
            <person name="LaButti K."/>
            <person name="Lindquist E.A."/>
            <person name="Lipzen A."/>
            <person name="Lundell T."/>
            <person name="Morin E."/>
            <person name="Murat C."/>
            <person name="Riley R."/>
            <person name="Ohm R."/>
            <person name="Sun H."/>
            <person name="Tunlid A."/>
            <person name="Henrissat B."/>
            <person name="Grigoriev I.V."/>
            <person name="Hibbett D.S."/>
            <person name="Martin F."/>
        </authorList>
    </citation>
    <scope>NUCLEOTIDE SEQUENCE [LARGE SCALE GENOMIC DNA]</scope>
    <source>
        <strain evidence="3">Zn</strain>
    </source>
</reference>
<dbReference type="OrthoDB" id="3853310at2759"/>
<dbReference type="GO" id="GO:0016747">
    <property type="term" value="F:acyltransferase activity, transferring groups other than amino-acyl groups"/>
    <property type="evidence" value="ECO:0007669"/>
    <property type="project" value="InterPro"/>
</dbReference>
<gene>
    <name evidence="2" type="ORF">OIDMADRAFT_169115</name>
</gene>
<name>A0A0C3CEJ6_OIDMZ</name>
<dbReference type="Gene3D" id="3.40.630.30">
    <property type="match status" value="1"/>
</dbReference>
<reference evidence="2 3" key="1">
    <citation type="submission" date="2014-04" db="EMBL/GenBank/DDBJ databases">
        <authorList>
            <consortium name="DOE Joint Genome Institute"/>
            <person name="Kuo A."/>
            <person name="Martino E."/>
            <person name="Perotto S."/>
            <person name="Kohler A."/>
            <person name="Nagy L.G."/>
            <person name="Floudas D."/>
            <person name="Copeland A."/>
            <person name="Barry K.W."/>
            <person name="Cichocki N."/>
            <person name="Veneault-Fourrey C."/>
            <person name="LaButti K."/>
            <person name="Lindquist E.A."/>
            <person name="Lipzen A."/>
            <person name="Lundell T."/>
            <person name="Morin E."/>
            <person name="Murat C."/>
            <person name="Sun H."/>
            <person name="Tunlid A."/>
            <person name="Henrissat B."/>
            <person name="Grigoriev I.V."/>
            <person name="Hibbett D.S."/>
            <person name="Martin F."/>
            <person name="Nordberg H.P."/>
            <person name="Cantor M.N."/>
            <person name="Hua S.X."/>
        </authorList>
    </citation>
    <scope>NUCLEOTIDE SEQUENCE [LARGE SCALE GENOMIC DNA]</scope>
    <source>
        <strain evidence="2 3">Zn</strain>
    </source>
</reference>
<dbReference type="AlphaFoldDB" id="A0A0C3CEJ6"/>
<evidence type="ECO:0000313" key="2">
    <source>
        <dbReference type="EMBL" id="KIM97363.1"/>
    </source>
</evidence>
<dbReference type="Pfam" id="PF00583">
    <property type="entry name" value="Acetyltransf_1"/>
    <property type="match status" value="1"/>
</dbReference>
<organism evidence="2 3">
    <name type="scientific">Oidiodendron maius (strain Zn)</name>
    <dbReference type="NCBI Taxonomy" id="913774"/>
    <lineage>
        <taxon>Eukaryota</taxon>
        <taxon>Fungi</taxon>
        <taxon>Dikarya</taxon>
        <taxon>Ascomycota</taxon>
        <taxon>Pezizomycotina</taxon>
        <taxon>Leotiomycetes</taxon>
        <taxon>Leotiomycetes incertae sedis</taxon>
        <taxon>Myxotrichaceae</taxon>
        <taxon>Oidiodendron</taxon>
    </lineage>
</organism>
<dbReference type="SUPFAM" id="SSF55729">
    <property type="entry name" value="Acyl-CoA N-acyltransferases (Nat)"/>
    <property type="match status" value="1"/>
</dbReference>
<dbReference type="InterPro" id="IPR016181">
    <property type="entry name" value="Acyl_CoA_acyltransferase"/>
</dbReference>
<dbReference type="HOGENOM" id="CLU_065178_0_0_1"/>
<evidence type="ECO:0000259" key="1">
    <source>
        <dbReference type="PROSITE" id="PS51186"/>
    </source>
</evidence>
<dbReference type="InParanoid" id="A0A0C3CEJ6"/>
<dbReference type="PROSITE" id="PS51186">
    <property type="entry name" value="GNAT"/>
    <property type="match status" value="1"/>
</dbReference>
<keyword evidence="3" id="KW-1185">Reference proteome</keyword>